<evidence type="ECO:0000256" key="7">
    <source>
        <dbReference type="ARBA" id="ARBA00022771"/>
    </source>
</evidence>
<evidence type="ECO:0000256" key="1">
    <source>
        <dbReference type="ARBA" id="ARBA00004123"/>
    </source>
</evidence>
<dbReference type="EMBL" id="VTPC01001991">
    <property type="protein sequence ID" value="KAF2900776.1"/>
    <property type="molecule type" value="Genomic_DNA"/>
</dbReference>
<dbReference type="InterPro" id="IPR001025">
    <property type="entry name" value="BAH_dom"/>
</dbReference>
<name>A0A8K0DB43_IGNLU</name>
<dbReference type="GO" id="GO:0008270">
    <property type="term" value="F:zinc ion binding"/>
    <property type="evidence" value="ECO:0007669"/>
    <property type="project" value="UniProtKB-KW"/>
</dbReference>
<evidence type="ECO:0000256" key="8">
    <source>
        <dbReference type="ARBA" id="ARBA00022833"/>
    </source>
</evidence>
<comment type="subcellular location">
    <subcellularLocation>
        <location evidence="1">Nucleus</location>
    </subcellularLocation>
</comment>
<dbReference type="GO" id="GO:0003886">
    <property type="term" value="F:DNA (cytosine-5-)-methyltransferase activity"/>
    <property type="evidence" value="ECO:0007669"/>
    <property type="project" value="UniProtKB-EC"/>
</dbReference>
<comment type="similarity">
    <text evidence="12 13">Belongs to the class I-like SAM-binding methyltransferase superfamily. C5-methyltransferase family.</text>
</comment>
<dbReference type="FunFam" id="3.40.50.150:FF:000036">
    <property type="entry name" value="DNA (cytosine-5)-methyltransferase"/>
    <property type="match status" value="1"/>
</dbReference>
<dbReference type="InterPro" id="IPR002857">
    <property type="entry name" value="Znf_CXXC"/>
</dbReference>
<dbReference type="PROSITE" id="PS00095">
    <property type="entry name" value="C5_MTASE_2"/>
    <property type="match status" value="1"/>
</dbReference>
<dbReference type="InterPro" id="IPR029063">
    <property type="entry name" value="SAM-dependent_MTases_sf"/>
</dbReference>
<dbReference type="NCBIfam" id="TIGR00675">
    <property type="entry name" value="dcm"/>
    <property type="match status" value="1"/>
</dbReference>
<dbReference type="Pfam" id="PF00145">
    <property type="entry name" value="DNA_methylase"/>
    <property type="match status" value="1"/>
</dbReference>
<evidence type="ECO:0000313" key="19">
    <source>
        <dbReference type="Proteomes" id="UP000801492"/>
    </source>
</evidence>
<comment type="caution">
    <text evidence="18">The sequence shown here is derived from an EMBL/GenBank/DDBJ whole genome shotgun (WGS) entry which is preliminary data.</text>
</comment>
<keyword evidence="3 12" id="KW-0808">Transferase</keyword>
<evidence type="ECO:0000256" key="11">
    <source>
        <dbReference type="PROSITE-ProRule" id="PRU00509"/>
    </source>
</evidence>
<protein>
    <recommendedName>
        <fullName evidence="14">Cytosine-specific methyltransferase</fullName>
        <ecNumber evidence="14">2.1.1.37</ecNumber>
    </recommendedName>
</protein>
<dbReference type="GO" id="GO:0044027">
    <property type="term" value="P:negative regulation of gene expression via chromosomal CpG island methylation"/>
    <property type="evidence" value="ECO:0007669"/>
    <property type="project" value="TreeGrafter"/>
</dbReference>
<evidence type="ECO:0000256" key="9">
    <source>
        <dbReference type="ARBA" id="ARBA00023125"/>
    </source>
</evidence>
<sequence length="1152" mass="130607">MNEIIKHEVPEVEDGNPRKKFKRNDDNVQIEIDKSLKVKAERCNICKQYSNEVLIYNGHPNNSVEEYITLTDERLLLFTGKEESLNQQDERPTHKITHYSVYDKNGHLCPFDTGLIEGNKLLYFSGYVKPIYDEDPSTNNGLPTKDMGPINEWYITGFDGGEKALIGFSTAYAEYFLQEPSLEYQSIMNSVAKKFYLAKLVIEFLLDEGWQNPTYEDLLQRLEATGDPELTEETLLRHAQFICDQVTSFDSSAKDDEPLLITAPCMRALVKMAGVTFQKRQRMRKLETKGIKKSSAITWSKAATTNLVREVFENFFIDQIDNKEKDDKGPRRKRCGVCEPCQTPDCGKCNHCRDMLKFGGTGRSKQACQMRRCPYMEIQNADEESDSDEDQSGTENSGENKVLPCSKRIIHKTKWIGEPILSCDDRIYYHSAKVGDIVIEPGDYVMLNSAIPNKPLVIAQAIYLFEEDGAAMFHAHQYCRGTDTVLGETADPQELFMVDICEKCPLGSIVLKTQVFYRKLSKNWAQNGGLDKLPPQLEDGMTFFYSKHYNADHSRFEDCIESDPDLKDSSTPCLSCLAKSRNTKMTEPRIREGNIHWYVYNVKFSKVKGKCYVAYGDRLEIPAREWSEKGPYRFYFTKAYSDEIQDYLDVPTEATKIGIVGKGKGKGKGKSNKSETAYDTPPLWPQTDSPLKCMDVFAGCGGLSEGLHQSGIAVTKWAVEKEPAAAYAFKLNNPDATVYTDDCNDLLQSVISGQTKNGKTLPKKGEVEMLVGGPPCQGFSGMNRFNAGQYSLFKNSLIVSYLSYCDYYRPHYFILENVRNFVSFKRSMVLKLTLRCLLAIGYQVTFGVLQAGNYGIPQTRRRLIIMAAAPGYALPRYPEPQHVFNKKACQLTIPVDNHKYTTGVLWQYSAPYRTITVRDSMSDLPSIKNGCNLKEMQYDDEPISHFQRMIRGNDTTNIVKDHICKEMAPLVEGRMSHIPICPGADWRDLPNVVMRLSDGTYTNKLKYPHRSKKQKKTDPPRGVCMCATGKSCDPADRQFNTLIPWCLPHTADRHNNWSGLYGRLDWDGFFSTTVTNPEPMGKQGRVLHPEQHRVVSVRECARSQGFPDRYQFYGNILDKHRQVGNAVPPPLGAAIGKEIKKALVLTKESKKS</sequence>
<dbReference type="EC" id="2.1.1.37" evidence="14"/>
<dbReference type="OrthoDB" id="5376140at2759"/>
<keyword evidence="4 12" id="KW-0949">S-adenosyl-L-methionine</keyword>
<keyword evidence="8" id="KW-0862">Zinc</keyword>
<dbReference type="Pfam" id="PF12047">
    <property type="entry name" value="DNMT1-RFD"/>
    <property type="match status" value="1"/>
</dbReference>
<dbReference type="GO" id="GO:0005634">
    <property type="term" value="C:nucleus"/>
    <property type="evidence" value="ECO:0007669"/>
    <property type="project" value="UniProtKB-SubCell"/>
</dbReference>
<evidence type="ECO:0000256" key="4">
    <source>
        <dbReference type="ARBA" id="ARBA00022691"/>
    </source>
</evidence>
<dbReference type="Gene3D" id="3.40.50.150">
    <property type="entry name" value="Vaccinia Virus protein VP39"/>
    <property type="match status" value="1"/>
</dbReference>
<comment type="catalytic activity">
    <reaction evidence="14">
        <text>a 2'-deoxycytidine in DNA + S-adenosyl-L-methionine = a 5-methyl-2'-deoxycytidine in DNA + S-adenosyl-L-homocysteine + H(+)</text>
        <dbReference type="Rhea" id="RHEA:13681"/>
        <dbReference type="Rhea" id="RHEA-COMP:11369"/>
        <dbReference type="Rhea" id="RHEA-COMP:11370"/>
        <dbReference type="ChEBI" id="CHEBI:15378"/>
        <dbReference type="ChEBI" id="CHEBI:57856"/>
        <dbReference type="ChEBI" id="CHEBI:59789"/>
        <dbReference type="ChEBI" id="CHEBI:85452"/>
        <dbReference type="ChEBI" id="CHEBI:85454"/>
        <dbReference type="EC" id="2.1.1.37"/>
    </reaction>
</comment>
<dbReference type="PROSITE" id="PS51058">
    <property type="entry name" value="ZF_CXXC"/>
    <property type="match status" value="1"/>
</dbReference>
<feature type="region of interest" description="Disordered" evidence="15">
    <location>
        <begin position="381"/>
        <end position="400"/>
    </location>
</feature>
<dbReference type="GO" id="GO:0003677">
    <property type="term" value="F:DNA binding"/>
    <property type="evidence" value="ECO:0007669"/>
    <property type="project" value="UniProtKB-KW"/>
</dbReference>
<keyword evidence="9" id="KW-0238">DNA-binding</keyword>
<dbReference type="GO" id="GO:0003682">
    <property type="term" value="F:chromatin binding"/>
    <property type="evidence" value="ECO:0007669"/>
    <property type="project" value="InterPro"/>
</dbReference>
<keyword evidence="2 12" id="KW-0489">Methyltransferase</keyword>
<keyword evidence="10" id="KW-0539">Nucleus</keyword>
<evidence type="ECO:0000256" key="2">
    <source>
        <dbReference type="ARBA" id="ARBA00022603"/>
    </source>
</evidence>
<dbReference type="Gene3D" id="1.10.10.2230">
    <property type="match status" value="1"/>
</dbReference>
<dbReference type="InterPro" id="IPR031303">
    <property type="entry name" value="C5_meth_CS"/>
</dbReference>
<dbReference type="Proteomes" id="UP000801492">
    <property type="component" value="Unassembled WGS sequence"/>
</dbReference>
<dbReference type="FunFam" id="3.90.120.10:FF:000001">
    <property type="entry name" value="DNA (cytosine-5)-methyltransferase"/>
    <property type="match status" value="1"/>
</dbReference>
<evidence type="ECO:0000256" key="12">
    <source>
        <dbReference type="PROSITE-ProRule" id="PRU01016"/>
    </source>
</evidence>
<keyword evidence="7 11" id="KW-0863">Zinc-finger</keyword>
<dbReference type="PROSITE" id="PS00094">
    <property type="entry name" value="C5_MTASE_1"/>
    <property type="match status" value="1"/>
</dbReference>
<dbReference type="InterPro" id="IPR043151">
    <property type="entry name" value="BAH_sf"/>
</dbReference>
<dbReference type="PANTHER" id="PTHR10629:SF52">
    <property type="entry name" value="DNA (CYTOSINE-5)-METHYLTRANSFERASE 1"/>
    <property type="match status" value="1"/>
</dbReference>
<dbReference type="PIRSF" id="PIRSF037404">
    <property type="entry name" value="DNMT1"/>
    <property type="match status" value="1"/>
</dbReference>
<dbReference type="Gene3D" id="2.30.30.490">
    <property type="match status" value="2"/>
</dbReference>
<dbReference type="PROSITE" id="PS51679">
    <property type="entry name" value="SAM_MT_C5"/>
    <property type="match status" value="1"/>
</dbReference>
<evidence type="ECO:0000256" key="13">
    <source>
        <dbReference type="RuleBase" id="RU000416"/>
    </source>
</evidence>
<accession>A0A8K0DB43</accession>
<dbReference type="Pfam" id="PF02008">
    <property type="entry name" value="zf-CXXC"/>
    <property type="match status" value="1"/>
</dbReference>
<dbReference type="GO" id="GO:0006346">
    <property type="term" value="P:DNA methylation-dependent constitutive heterochromatin formation"/>
    <property type="evidence" value="ECO:0007669"/>
    <property type="project" value="InterPro"/>
</dbReference>
<feature type="active site" evidence="12">
    <location>
        <position position="776"/>
    </location>
</feature>
<dbReference type="SMART" id="SM00439">
    <property type="entry name" value="BAH"/>
    <property type="match status" value="1"/>
</dbReference>
<dbReference type="CDD" id="cd04760">
    <property type="entry name" value="BAH_Dnmt1_I"/>
    <property type="match status" value="1"/>
</dbReference>
<dbReference type="GO" id="GO:0032259">
    <property type="term" value="P:methylation"/>
    <property type="evidence" value="ECO:0007669"/>
    <property type="project" value="UniProtKB-KW"/>
</dbReference>
<dbReference type="PANTHER" id="PTHR10629">
    <property type="entry name" value="CYTOSINE-SPECIFIC METHYLTRANSFERASE"/>
    <property type="match status" value="1"/>
</dbReference>
<evidence type="ECO:0000256" key="10">
    <source>
        <dbReference type="ARBA" id="ARBA00023242"/>
    </source>
</evidence>
<dbReference type="Gene3D" id="3.90.120.10">
    <property type="entry name" value="DNA Methylase, subunit A, domain 2"/>
    <property type="match status" value="1"/>
</dbReference>
<keyword evidence="5" id="KW-0479">Metal-binding</keyword>
<evidence type="ECO:0000256" key="3">
    <source>
        <dbReference type="ARBA" id="ARBA00022679"/>
    </source>
</evidence>
<organism evidence="18 19">
    <name type="scientific">Ignelater luminosus</name>
    <name type="common">Cucubano</name>
    <name type="synonym">Pyrophorus luminosus</name>
    <dbReference type="NCBI Taxonomy" id="2038154"/>
    <lineage>
        <taxon>Eukaryota</taxon>
        <taxon>Metazoa</taxon>
        <taxon>Ecdysozoa</taxon>
        <taxon>Arthropoda</taxon>
        <taxon>Hexapoda</taxon>
        <taxon>Insecta</taxon>
        <taxon>Pterygota</taxon>
        <taxon>Neoptera</taxon>
        <taxon>Endopterygota</taxon>
        <taxon>Coleoptera</taxon>
        <taxon>Polyphaga</taxon>
        <taxon>Elateriformia</taxon>
        <taxon>Elateroidea</taxon>
        <taxon>Elateridae</taxon>
        <taxon>Agrypninae</taxon>
        <taxon>Pyrophorini</taxon>
        <taxon>Ignelater</taxon>
    </lineage>
</organism>
<dbReference type="InterPro" id="IPR050390">
    <property type="entry name" value="C5-Methyltransferase"/>
</dbReference>
<feature type="domain" description="CXXC-type" evidence="17">
    <location>
        <begin position="328"/>
        <end position="374"/>
    </location>
</feature>
<evidence type="ECO:0000259" key="16">
    <source>
        <dbReference type="PROSITE" id="PS51038"/>
    </source>
</evidence>
<feature type="compositionally biased region" description="Acidic residues" evidence="15">
    <location>
        <begin position="381"/>
        <end position="392"/>
    </location>
</feature>
<dbReference type="SUPFAM" id="SSF53335">
    <property type="entry name" value="S-adenosyl-L-methionine-dependent methyltransferases"/>
    <property type="match status" value="1"/>
</dbReference>
<reference evidence="18" key="1">
    <citation type="submission" date="2019-08" db="EMBL/GenBank/DDBJ databases">
        <title>The genome of the North American firefly Photinus pyralis.</title>
        <authorList>
            <consortium name="Photinus pyralis genome working group"/>
            <person name="Fallon T.R."/>
            <person name="Sander Lower S.E."/>
            <person name="Weng J.-K."/>
        </authorList>
    </citation>
    <scope>NUCLEOTIDE SEQUENCE</scope>
    <source>
        <strain evidence="18">TRF0915ILg1</strain>
        <tissue evidence="18">Whole body</tissue>
    </source>
</reference>
<dbReference type="Pfam" id="PF01426">
    <property type="entry name" value="BAH"/>
    <property type="match status" value="1"/>
</dbReference>
<dbReference type="PROSITE" id="PS51038">
    <property type="entry name" value="BAH"/>
    <property type="match status" value="1"/>
</dbReference>
<dbReference type="InterPro" id="IPR018117">
    <property type="entry name" value="C5_DNA_meth_AS"/>
</dbReference>
<dbReference type="InterPro" id="IPR001525">
    <property type="entry name" value="C5_MeTfrase"/>
</dbReference>
<gene>
    <name evidence="18" type="ORF">ILUMI_05406</name>
</gene>
<keyword evidence="19" id="KW-1185">Reference proteome</keyword>
<evidence type="ECO:0000256" key="14">
    <source>
        <dbReference type="RuleBase" id="RU000417"/>
    </source>
</evidence>
<evidence type="ECO:0000256" key="6">
    <source>
        <dbReference type="ARBA" id="ARBA00022737"/>
    </source>
</evidence>
<dbReference type="InterPro" id="IPR022702">
    <property type="entry name" value="Cytosine_MeTrfase1_RFD"/>
</dbReference>
<keyword evidence="6" id="KW-0677">Repeat</keyword>
<dbReference type="AlphaFoldDB" id="A0A8K0DB43"/>
<feature type="domain" description="BAH" evidence="16">
    <location>
        <begin position="437"/>
        <end position="560"/>
    </location>
</feature>
<proteinExistence type="inferred from homology"/>
<evidence type="ECO:0000259" key="17">
    <source>
        <dbReference type="PROSITE" id="PS51058"/>
    </source>
</evidence>
<evidence type="ECO:0000256" key="15">
    <source>
        <dbReference type="SAM" id="MobiDB-lite"/>
    </source>
</evidence>
<evidence type="ECO:0000313" key="18">
    <source>
        <dbReference type="EMBL" id="KAF2900776.1"/>
    </source>
</evidence>
<evidence type="ECO:0000256" key="5">
    <source>
        <dbReference type="ARBA" id="ARBA00022723"/>
    </source>
</evidence>
<dbReference type="PRINTS" id="PR00105">
    <property type="entry name" value="C5METTRFRASE"/>
</dbReference>